<dbReference type="RefSeq" id="WP_230560917.1">
    <property type="nucleotide sequence ID" value="NZ_JAJITC010000004.1"/>
</dbReference>
<organism evidence="1 2">
    <name type="scientific">Paraburkholderia translucens</name>
    <dbReference type="NCBI Taxonomy" id="2886945"/>
    <lineage>
        <taxon>Bacteria</taxon>
        <taxon>Pseudomonadati</taxon>
        <taxon>Pseudomonadota</taxon>
        <taxon>Betaproteobacteria</taxon>
        <taxon>Burkholderiales</taxon>
        <taxon>Burkholderiaceae</taxon>
        <taxon>Paraburkholderia</taxon>
    </lineage>
</organism>
<protein>
    <submittedName>
        <fullName evidence="1">Uncharacterized protein</fullName>
    </submittedName>
</protein>
<proteinExistence type="predicted"/>
<reference evidence="1 2" key="1">
    <citation type="submission" date="2021-11" db="EMBL/GenBank/DDBJ databases">
        <authorList>
            <person name="Oh E.-T."/>
            <person name="Kim S.-B."/>
        </authorList>
    </citation>
    <scope>NUCLEOTIDE SEQUENCE [LARGE SCALE GENOMIC DNA]</scope>
    <source>
        <strain evidence="1 2">MMS20-SJTN17</strain>
    </source>
</reference>
<keyword evidence="2" id="KW-1185">Reference proteome</keyword>
<evidence type="ECO:0000313" key="1">
    <source>
        <dbReference type="EMBL" id="MCC8402042.1"/>
    </source>
</evidence>
<accession>A0ABS8KC97</accession>
<gene>
    <name evidence="1" type="ORF">LJ655_09075</name>
</gene>
<sequence length="63" mass="6675">MMQPLDAGLRHFIGGQLSRPDAVCSDAVFVLDEIAEPVQGKSLCAAISMTGRFSGDSHLATRV</sequence>
<evidence type="ECO:0000313" key="2">
    <source>
        <dbReference type="Proteomes" id="UP001430614"/>
    </source>
</evidence>
<name>A0ABS8KC97_9BURK</name>
<dbReference type="EMBL" id="JAJITC010000004">
    <property type="protein sequence ID" value="MCC8402042.1"/>
    <property type="molecule type" value="Genomic_DNA"/>
</dbReference>
<dbReference type="Proteomes" id="UP001430614">
    <property type="component" value="Unassembled WGS sequence"/>
</dbReference>
<comment type="caution">
    <text evidence="1">The sequence shown here is derived from an EMBL/GenBank/DDBJ whole genome shotgun (WGS) entry which is preliminary data.</text>
</comment>